<accession>A0A1G7FCX9</accession>
<evidence type="ECO:0000313" key="2">
    <source>
        <dbReference type="EMBL" id="SDE73808.1"/>
    </source>
</evidence>
<evidence type="ECO:0000313" key="3">
    <source>
        <dbReference type="Proteomes" id="UP000182114"/>
    </source>
</evidence>
<dbReference type="InterPro" id="IPR018551">
    <property type="entry name" value="DUF2007"/>
</dbReference>
<dbReference type="AlphaFoldDB" id="A0A1G7FCX9"/>
<keyword evidence="3" id="KW-1185">Reference proteome</keyword>
<dbReference type="eggNOG" id="ENOG5033C0G">
    <property type="taxonomic scope" value="Bacteria"/>
</dbReference>
<dbReference type="Pfam" id="PF09413">
    <property type="entry name" value="DUF2007"/>
    <property type="match status" value="1"/>
</dbReference>
<dbReference type="Proteomes" id="UP000182114">
    <property type="component" value="Unassembled WGS sequence"/>
</dbReference>
<feature type="domain" description="DUF2007" evidence="1">
    <location>
        <begin position="30"/>
        <end position="87"/>
    </location>
</feature>
<reference evidence="3" key="1">
    <citation type="submission" date="2016-10" db="EMBL/GenBank/DDBJ databases">
        <authorList>
            <person name="Varghese N."/>
            <person name="Submissions S."/>
        </authorList>
    </citation>
    <scope>NUCLEOTIDE SEQUENCE [LARGE SCALE GENOMIC DNA]</scope>
    <source>
        <strain evidence="3">DSM 24729</strain>
    </source>
</reference>
<proteinExistence type="predicted"/>
<gene>
    <name evidence="2" type="ORF">SAMN04487992_103183</name>
</gene>
<evidence type="ECO:0000259" key="1">
    <source>
        <dbReference type="Pfam" id="PF09413"/>
    </source>
</evidence>
<organism evidence="2 3">
    <name type="scientific">Cellulophaga baltica</name>
    <dbReference type="NCBI Taxonomy" id="76594"/>
    <lineage>
        <taxon>Bacteria</taxon>
        <taxon>Pseudomonadati</taxon>
        <taxon>Bacteroidota</taxon>
        <taxon>Flavobacteriia</taxon>
        <taxon>Flavobacteriales</taxon>
        <taxon>Flavobacteriaceae</taxon>
        <taxon>Cellulophaga</taxon>
    </lineage>
</organism>
<name>A0A1G7FCX9_9FLAO</name>
<dbReference type="EMBL" id="FNBD01000003">
    <property type="protein sequence ID" value="SDE73808.1"/>
    <property type="molecule type" value="Genomic_DNA"/>
</dbReference>
<protein>
    <submittedName>
        <fullName evidence="2">Putative signal transducing protein</fullName>
    </submittedName>
</protein>
<sequence>MAIQLDCVVLFETRMIMTDNEKYTKIYSGTQVGVILLKGLFEEAGIPYIEKNEQNSGVIAGFVGGTSSTISLAVLEKDKEKAQVIIAGYESGVAKN</sequence>